<dbReference type="InterPro" id="IPR050857">
    <property type="entry name" value="D-2-hydroxyacid_DH"/>
</dbReference>
<protein>
    <recommendedName>
        <fullName evidence="4">D-isomer specific 2-hydroxyacid dehydrogenase NAD-binding domain-containing protein</fullName>
    </recommendedName>
</protein>
<evidence type="ECO:0000313" key="5">
    <source>
        <dbReference type="EMBL" id="QQP87246.1"/>
    </source>
</evidence>
<feature type="domain" description="D-isomer specific 2-hydroxyacid dehydrogenase NAD-binding" evidence="4">
    <location>
        <begin position="125"/>
        <end position="246"/>
    </location>
</feature>
<reference evidence="5" key="1">
    <citation type="submission" date="2021-02" db="EMBL/GenBank/DDBJ databases">
        <title>Skermanella TT6 skin isolate.</title>
        <authorList>
            <person name="Lee K."/>
            <person name="Ganzorig M."/>
        </authorList>
    </citation>
    <scope>NUCLEOTIDE SEQUENCE</scope>
    <source>
        <strain evidence="5">TT6</strain>
    </source>
</reference>
<comment type="similarity">
    <text evidence="1">Belongs to the D-isomer specific 2-hydroxyacid dehydrogenase family.</text>
</comment>
<organism evidence="5 6">
    <name type="scientific">Skermanella cutis</name>
    <dbReference type="NCBI Taxonomy" id="2775420"/>
    <lineage>
        <taxon>Bacteria</taxon>
        <taxon>Pseudomonadati</taxon>
        <taxon>Pseudomonadota</taxon>
        <taxon>Alphaproteobacteria</taxon>
        <taxon>Rhodospirillales</taxon>
        <taxon>Azospirillaceae</taxon>
        <taxon>Skermanella</taxon>
    </lineage>
</organism>
<dbReference type="EMBL" id="CP067420">
    <property type="protein sequence ID" value="QQP87246.1"/>
    <property type="molecule type" value="Genomic_DNA"/>
</dbReference>
<dbReference type="InterPro" id="IPR036291">
    <property type="entry name" value="NAD(P)-bd_dom_sf"/>
</dbReference>
<evidence type="ECO:0000259" key="4">
    <source>
        <dbReference type="Pfam" id="PF02826"/>
    </source>
</evidence>
<evidence type="ECO:0000256" key="3">
    <source>
        <dbReference type="ARBA" id="ARBA00023027"/>
    </source>
</evidence>
<dbReference type="Pfam" id="PF02826">
    <property type="entry name" value="2-Hacid_dh_C"/>
    <property type="match status" value="1"/>
</dbReference>
<keyword evidence="3" id="KW-0520">NAD</keyword>
<dbReference type="PANTHER" id="PTHR42789">
    <property type="entry name" value="D-ISOMER SPECIFIC 2-HYDROXYACID DEHYDROGENASE FAMILY PROTEIN (AFU_ORTHOLOGUE AFUA_6G10090)"/>
    <property type="match status" value="1"/>
</dbReference>
<name>A0ABX7AZ26_9PROT</name>
<dbReference type="RefSeq" id="WP_201069828.1">
    <property type="nucleotide sequence ID" value="NZ_CP067420.1"/>
</dbReference>
<gene>
    <name evidence="5" type="ORF">IGS68_14035</name>
</gene>
<keyword evidence="6" id="KW-1185">Reference proteome</keyword>
<sequence length="280" mass="29962">MPDIVISEPMHEAAVHDLGRSFEVRYDHALARDGAALSGAVADARALIVRDRTIIDADLLAAAPRLRVIGCLGACAEQVDLEACRARGIEIHAYEAGAEQTPADRVVAGLVRLLGRSGWMPGNGDRTLGLVGFNPAAREIAGRARALGLTVWAYDPLVDRESPLWADLGVHPSGLLHLLETCDAVSLHLRLTDETRELIDWETITEMRPGAVLINASHPGLVDNGAVIGAVRSGRLAGALLDLEEGDSEPELDTRNAADARIGALIAHKVRTTLERREEA</sequence>
<keyword evidence="2" id="KW-0560">Oxidoreductase</keyword>
<accession>A0ABX7AZ26</accession>
<dbReference type="Gene3D" id="3.40.50.720">
    <property type="entry name" value="NAD(P)-binding Rossmann-like Domain"/>
    <property type="match status" value="2"/>
</dbReference>
<proteinExistence type="inferred from homology"/>
<dbReference type="SUPFAM" id="SSF51735">
    <property type="entry name" value="NAD(P)-binding Rossmann-fold domains"/>
    <property type="match status" value="1"/>
</dbReference>
<dbReference type="PANTHER" id="PTHR42789:SF1">
    <property type="entry name" value="D-ISOMER SPECIFIC 2-HYDROXYACID DEHYDROGENASE FAMILY PROTEIN (AFU_ORTHOLOGUE AFUA_6G10090)"/>
    <property type="match status" value="1"/>
</dbReference>
<evidence type="ECO:0000256" key="1">
    <source>
        <dbReference type="ARBA" id="ARBA00005854"/>
    </source>
</evidence>
<dbReference type="Proteomes" id="UP000595197">
    <property type="component" value="Chromosome"/>
</dbReference>
<evidence type="ECO:0000313" key="6">
    <source>
        <dbReference type="Proteomes" id="UP000595197"/>
    </source>
</evidence>
<dbReference type="SUPFAM" id="SSF52283">
    <property type="entry name" value="Formate/glycerate dehydrogenase catalytic domain-like"/>
    <property type="match status" value="1"/>
</dbReference>
<evidence type="ECO:0000256" key="2">
    <source>
        <dbReference type="ARBA" id="ARBA00023002"/>
    </source>
</evidence>
<dbReference type="InterPro" id="IPR006140">
    <property type="entry name" value="D-isomer_DH_NAD-bd"/>
</dbReference>